<feature type="domain" description="Large ribosomal subunit protein eL14" evidence="4">
    <location>
        <begin position="103"/>
        <end position="177"/>
    </location>
</feature>
<evidence type="ECO:0000313" key="5">
    <source>
        <dbReference type="EMBL" id="KJR82776.1"/>
    </source>
</evidence>
<dbReference type="Gene3D" id="6.10.250.2270">
    <property type="match status" value="1"/>
</dbReference>
<dbReference type="PANTHER" id="PTHR11127">
    <property type="entry name" value="60S RIBOSOMAL PROTEIN L14"/>
    <property type="match status" value="1"/>
</dbReference>
<proteinExistence type="inferred from homology"/>
<keyword evidence="2 5" id="KW-0689">Ribosomal protein</keyword>
<dbReference type="InterPro" id="IPR008991">
    <property type="entry name" value="Translation_prot_SH3-like_sf"/>
</dbReference>
<dbReference type="EMBL" id="AXCR01000010">
    <property type="protein sequence ID" value="KJR82776.1"/>
    <property type="molecule type" value="Genomic_DNA"/>
</dbReference>
<dbReference type="GO" id="GO:0022625">
    <property type="term" value="C:cytosolic large ribosomal subunit"/>
    <property type="evidence" value="ECO:0007669"/>
    <property type="project" value="TreeGrafter"/>
</dbReference>
<evidence type="ECO:0000256" key="1">
    <source>
        <dbReference type="ARBA" id="ARBA00006592"/>
    </source>
</evidence>
<dbReference type="RefSeq" id="XP_016585452.1">
    <property type="nucleotide sequence ID" value="XM_016730477.1"/>
</dbReference>
<sequence>MGDATIIGSKWRLVEVGRVVLLQSGPSAGRLATIVEIIDHKRVRSIFQLRSRGDGRPQGMGQEECQGASPAWGRVVARKIGWCESEALVDGPATDANPGGVARQSVALADVLLTAIVIEKLPRGARAGAVKAAWEKADVDGQWKASNWYKKRVQNERRKALTDFDRFKVLRLKKQRRFEERKALAKVKASA</sequence>
<dbReference type="InterPro" id="IPR014722">
    <property type="entry name" value="Rib_uL2_dom2"/>
</dbReference>
<dbReference type="Proteomes" id="UP000033710">
    <property type="component" value="Unassembled WGS sequence"/>
</dbReference>
<protein>
    <submittedName>
        <fullName evidence="5">Large subunit ribosomal protein L14e</fullName>
    </submittedName>
</protein>
<gene>
    <name evidence="5" type="ORF">SPSK_03642</name>
</gene>
<organism evidence="5 6">
    <name type="scientific">Sporothrix schenckii 1099-18</name>
    <dbReference type="NCBI Taxonomy" id="1397361"/>
    <lineage>
        <taxon>Eukaryota</taxon>
        <taxon>Fungi</taxon>
        <taxon>Dikarya</taxon>
        <taxon>Ascomycota</taxon>
        <taxon>Pezizomycotina</taxon>
        <taxon>Sordariomycetes</taxon>
        <taxon>Sordariomycetidae</taxon>
        <taxon>Ophiostomatales</taxon>
        <taxon>Ophiostomataceae</taxon>
        <taxon>Sporothrix</taxon>
    </lineage>
</organism>
<dbReference type="SUPFAM" id="SSF50104">
    <property type="entry name" value="Translation proteins SH3-like domain"/>
    <property type="match status" value="2"/>
</dbReference>
<reference evidence="5 6" key="1">
    <citation type="journal article" date="2014" name="BMC Genomics">
        <title>Comparative genomics of the major fungal agents of human and animal Sporotrichosis: Sporothrix schenckii and Sporothrix brasiliensis.</title>
        <authorList>
            <person name="Teixeira M.M."/>
            <person name="de Almeida L.G."/>
            <person name="Kubitschek-Barreira P."/>
            <person name="Alves F.L."/>
            <person name="Kioshima E.S."/>
            <person name="Abadio A.K."/>
            <person name="Fernandes L."/>
            <person name="Derengowski L.S."/>
            <person name="Ferreira K.S."/>
            <person name="Souza R.C."/>
            <person name="Ruiz J.C."/>
            <person name="de Andrade N.C."/>
            <person name="Paes H.C."/>
            <person name="Nicola A.M."/>
            <person name="Albuquerque P."/>
            <person name="Gerber A.L."/>
            <person name="Martins V.P."/>
            <person name="Peconick L.D."/>
            <person name="Neto A.V."/>
            <person name="Chaucanez C.B."/>
            <person name="Silva P.A."/>
            <person name="Cunha O.L."/>
            <person name="de Oliveira F.F."/>
            <person name="dos Santos T.C."/>
            <person name="Barros A.L."/>
            <person name="Soares M.A."/>
            <person name="de Oliveira L.M."/>
            <person name="Marini M.M."/>
            <person name="Villalobos-Duno H."/>
            <person name="Cunha M.M."/>
            <person name="de Hoog S."/>
            <person name="da Silveira J.F."/>
            <person name="Henrissat B."/>
            <person name="Nino-Vega G.A."/>
            <person name="Cisalpino P.S."/>
            <person name="Mora-Montes H.M."/>
            <person name="Almeida S.R."/>
            <person name="Stajich J.E."/>
            <person name="Lopes-Bezerra L.M."/>
            <person name="Vasconcelos A.T."/>
            <person name="Felipe M.S."/>
        </authorList>
    </citation>
    <scope>NUCLEOTIDE SEQUENCE [LARGE SCALE GENOMIC DNA]</scope>
    <source>
        <strain evidence="5 6">1099-18</strain>
    </source>
</reference>
<evidence type="ECO:0000259" key="4">
    <source>
        <dbReference type="Pfam" id="PF01929"/>
    </source>
</evidence>
<evidence type="ECO:0000256" key="2">
    <source>
        <dbReference type="ARBA" id="ARBA00022980"/>
    </source>
</evidence>
<dbReference type="InterPro" id="IPR002784">
    <property type="entry name" value="Ribosomal_eL14_dom"/>
</dbReference>
<evidence type="ECO:0000256" key="3">
    <source>
        <dbReference type="ARBA" id="ARBA00023274"/>
    </source>
</evidence>
<dbReference type="Pfam" id="PF01929">
    <property type="entry name" value="Ribosomal_L14e"/>
    <property type="match status" value="1"/>
</dbReference>
<evidence type="ECO:0000313" key="6">
    <source>
        <dbReference type="Proteomes" id="UP000033710"/>
    </source>
</evidence>
<dbReference type="PANTHER" id="PTHR11127:SF2">
    <property type="entry name" value="LARGE RIBOSOMAL SUBUNIT PROTEIN EL14"/>
    <property type="match status" value="1"/>
</dbReference>
<name>A0A0F2M3N9_SPOSC</name>
<dbReference type="GO" id="GO:0042273">
    <property type="term" value="P:ribosomal large subunit biogenesis"/>
    <property type="evidence" value="ECO:0007669"/>
    <property type="project" value="TreeGrafter"/>
</dbReference>
<dbReference type="OrthoDB" id="1875589at2759"/>
<dbReference type="InterPro" id="IPR039660">
    <property type="entry name" value="Ribosomal_eL14"/>
</dbReference>
<dbReference type="GO" id="GO:0003735">
    <property type="term" value="F:structural constituent of ribosome"/>
    <property type="evidence" value="ECO:0007669"/>
    <property type="project" value="InterPro"/>
</dbReference>
<comment type="similarity">
    <text evidence="1">Belongs to the eukaryotic ribosomal protein eL14 family.</text>
</comment>
<comment type="caution">
    <text evidence="5">The sequence shown here is derived from an EMBL/GenBank/DDBJ whole genome shotgun (WGS) entry which is preliminary data.</text>
</comment>
<reference evidence="5 6" key="2">
    <citation type="journal article" date="2015" name="Eukaryot. Cell">
        <title>Asexual propagation of a virulent clone complex in a human and feline outbreak of sporotrichosis.</title>
        <authorList>
            <person name="Teixeira Mde M."/>
            <person name="Rodrigues A.M."/>
            <person name="Tsui C.K."/>
            <person name="de Almeida L.G."/>
            <person name="Van Diepeningen A.D."/>
            <person name="van den Ende B.G."/>
            <person name="Fernandes G.F."/>
            <person name="Kano R."/>
            <person name="Hamelin R.C."/>
            <person name="Lopes-Bezerra L.M."/>
            <person name="Vasconcelos A.T."/>
            <person name="de Hoog S."/>
            <person name="de Camargo Z.P."/>
            <person name="Felipe M.S."/>
        </authorList>
    </citation>
    <scope>NUCLEOTIDE SEQUENCE [LARGE SCALE GENOMIC DNA]</scope>
    <source>
        <strain evidence="5 6">1099-18</strain>
    </source>
</reference>
<dbReference type="VEuPathDB" id="FungiDB:SPSK_03642"/>
<dbReference type="GO" id="GO:0006412">
    <property type="term" value="P:translation"/>
    <property type="evidence" value="ECO:0007669"/>
    <property type="project" value="InterPro"/>
</dbReference>
<dbReference type="GeneID" id="27665754"/>
<dbReference type="AlphaFoldDB" id="A0A0F2M3N9"/>
<dbReference type="Gene3D" id="2.30.30.30">
    <property type="match status" value="2"/>
</dbReference>
<dbReference type="CDD" id="cd23702">
    <property type="entry name" value="eL14"/>
    <property type="match status" value="1"/>
</dbReference>
<accession>A0A0F2M3N9</accession>
<dbReference type="GO" id="GO:0003723">
    <property type="term" value="F:RNA binding"/>
    <property type="evidence" value="ECO:0007669"/>
    <property type="project" value="InterPro"/>
</dbReference>
<dbReference type="KEGG" id="ssck:SPSK_03642"/>
<keyword evidence="3" id="KW-0687">Ribonucleoprotein</keyword>